<feature type="non-terminal residue" evidence="3">
    <location>
        <position position="83"/>
    </location>
</feature>
<feature type="chain" id="PRO_5018145726" description="Secreted protein" evidence="2">
    <location>
        <begin position="21"/>
        <end position="83"/>
    </location>
</feature>
<dbReference type="EMBL" id="UYRU01019364">
    <property type="protein sequence ID" value="VDK54441.1"/>
    <property type="molecule type" value="Genomic_DNA"/>
</dbReference>
<feature type="compositionally biased region" description="Polar residues" evidence="1">
    <location>
        <begin position="69"/>
        <end position="83"/>
    </location>
</feature>
<evidence type="ECO:0000256" key="1">
    <source>
        <dbReference type="SAM" id="MobiDB-lite"/>
    </source>
</evidence>
<evidence type="ECO:0000313" key="3">
    <source>
        <dbReference type="EMBL" id="VDK54441.1"/>
    </source>
</evidence>
<reference evidence="3 4" key="1">
    <citation type="submission" date="2018-11" db="EMBL/GenBank/DDBJ databases">
        <authorList>
            <consortium name="Pathogen Informatics"/>
        </authorList>
    </citation>
    <scope>NUCLEOTIDE SEQUENCE [LARGE SCALE GENOMIC DNA]</scope>
</reference>
<dbReference type="OrthoDB" id="9976063at2759"/>
<feature type="region of interest" description="Disordered" evidence="1">
    <location>
        <begin position="19"/>
        <end position="45"/>
    </location>
</feature>
<accession>A0A3P6SK76</accession>
<feature type="region of interest" description="Disordered" evidence="1">
    <location>
        <begin position="62"/>
        <end position="83"/>
    </location>
</feature>
<sequence length="83" mass="9005">MQKGALVWVLFSIPIPCTNTGDATANEGTNQDGNPSNTLSRSTSVRGSRLFEPAFENLREPGPVAASVLSRTRQQPRSFMSPR</sequence>
<evidence type="ECO:0000256" key="2">
    <source>
        <dbReference type="SAM" id="SignalP"/>
    </source>
</evidence>
<name>A0A3P6SK76_DIBLA</name>
<organism evidence="3 4">
    <name type="scientific">Dibothriocephalus latus</name>
    <name type="common">Fish tapeworm</name>
    <name type="synonym">Diphyllobothrium latum</name>
    <dbReference type="NCBI Taxonomy" id="60516"/>
    <lineage>
        <taxon>Eukaryota</taxon>
        <taxon>Metazoa</taxon>
        <taxon>Spiralia</taxon>
        <taxon>Lophotrochozoa</taxon>
        <taxon>Platyhelminthes</taxon>
        <taxon>Cestoda</taxon>
        <taxon>Eucestoda</taxon>
        <taxon>Diphyllobothriidea</taxon>
        <taxon>Diphyllobothriidae</taxon>
        <taxon>Dibothriocephalus</taxon>
    </lineage>
</organism>
<evidence type="ECO:0008006" key="5">
    <source>
        <dbReference type="Google" id="ProtNLM"/>
    </source>
</evidence>
<feature type="signal peptide" evidence="2">
    <location>
        <begin position="1"/>
        <end position="20"/>
    </location>
</feature>
<dbReference type="AlphaFoldDB" id="A0A3P6SK76"/>
<keyword evidence="2" id="KW-0732">Signal</keyword>
<proteinExistence type="predicted"/>
<gene>
    <name evidence="3" type="ORF">DILT_LOCUS2027</name>
</gene>
<dbReference type="Proteomes" id="UP000281553">
    <property type="component" value="Unassembled WGS sequence"/>
</dbReference>
<protein>
    <recommendedName>
        <fullName evidence="5">Secreted protein</fullName>
    </recommendedName>
</protein>
<keyword evidence="4" id="KW-1185">Reference proteome</keyword>
<evidence type="ECO:0000313" key="4">
    <source>
        <dbReference type="Proteomes" id="UP000281553"/>
    </source>
</evidence>